<dbReference type="EMBL" id="JBBPBN010000054">
    <property type="protein sequence ID" value="KAK8990606.1"/>
    <property type="molecule type" value="Genomic_DNA"/>
</dbReference>
<evidence type="ECO:0000313" key="2">
    <source>
        <dbReference type="Proteomes" id="UP001396334"/>
    </source>
</evidence>
<comment type="caution">
    <text evidence="1">The sequence shown here is derived from an EMBL/GenBank/DDBJ whole genome shotgun (WGS) entry which is preliminary data.</text>
</comment>
<keyword evidence="2" id="KW-1185">Reference proteome</keyword>
<reference evidence="1 2" key="1">
    <citation type="journal article" date="2024" name="G3 (Bethesda)">
        <title>Genome assembly of Hibiscus sabdariffa L. provides insights into metabolisms of medicinal natural products.</title>
        <authorList>
            <person name="Kim T."/>
        </authorList>
    </citation>
    <scope>NUCLEOTIDE SEQUENCE [LARGE SCALE GENOMIC DNA]</scope>
    <source>
        <strain evidence="1">TK-2024</strain>
        <tissue evidence="1">Old leaves</tissue>
    </source>
</reference>
<dbReference type="InterPro" id="IPR036691">
    <property type="entry name" value="Endo/exonu/phosph_ase_sf"/>
</dbReference>
<dbReference type="Gene3D" id="3.60.10.10">
    <property type="entry name" value="Endonuclease/exonuclease/phosphatase"/>
    <property type="match status" value="1"/>
</dbReference>
<accession>A0ABR2PQ77</accession>
<organism evidence="1 2">
    <name type="scientific">Hibiscus sabdariffa</name>
    <name type="common">roselle</name>
    <dbReference type="NCBI Taxonomy" id="183260"/>
    <lineage>
        <taxon>Eukaryota</taxon>
        <taxon>Viridiplantae</taxon>
        <taxon>Streptophyta</taxon>
        <taxon>Embryophyta</taxon>
        <taxon>Tracheophyta</taxon>
        <taxon>Spermatophyta</taxon>
        <taxon>Magnoliopsida</taxon>
        <taxon>eudicotyledons</taxon>
        <taxon>Gunneridae</taxon>
        <taxon>Pentapetalae</taxon>
        <taxon>rosids</taxon>
        <taxon>malvids</taxon>
        <taxon>Malvales</taxon>
        <taxon>Malvaceae</taxon>
        <taxon>Malvoideae</taxon>
        <taxon>Hibiscus</taxon>
    </lineage>
</organism>
<protein>
    <submittedName>
        <fullName evidence="1">Uncharacterized protein</fullName>
    </submittedName>
</protein>
<dbReference type="Proteomes" id="UP001396334">
    <property type="component" value="Unassembled WGS sequence"/>
</dbReference>
<sequence length="115" mass="13185">MPISGGAFTWSNHRCDDEDILEKLDRVLCSPGWNILFPKTMVMLDIAIGSDHAPVIIQLQGLKKMYKKEFQFESKWLLEVDCTSTVQGSWESVSQPRNSHLFGSKLRRTKCTLIR</sequence>
<dbReference type="SUPFAM" id="SSF56219">
    <property type="entry name" value="DNase I-like"/>
    <property type="match status" value="1"/>
</dbReference>
<proteinExistence type="predicted"/>
<gene>
    <name evidence="1" type="ORF">V6N11_009298</name>
</gene>
<dbReference type="PANTHER" id="PTHR33710:SF79">
    <property type="entry name" value="OS06G0205337 PROTEIN"/>
    <property type="match status" value="1"/>
</dbReference>
<evidence type="ECO:0000313" key="1">
    <source>
        <dbReference type="EMBL" id="KAK8990606.1"/>
    </source>
</evidence>
<dbReference type="PANTHER" id="PTHR33710">
    <property type="entry name" value="BNAC02G09200D PROTEIN"/>
    <property type="match status" value="1"/>
</dbReference>
<name>A0ABR2PQ77_9ROSI</name>